<evidence type="ECO:0000313" key="2">
    <source>
        <dbReference type="Proteomes" id="UP000030853"/>
    </source>
</evidence>
<accession>A0A0B1RBI5</accession>
<dbReference type="Proteomes" id="UP000030853">
    <property type="component" value="Unassembled WGS sequence"/>
</dbReference>
<proteinExistence type="predicted"/>
<gene>
    <name evidence="1" type="ORF">QU24_08520</name>
</gene>
<dbReference type="EMBL" id="JTJJ01000030">
    <property type="protein sequence ID" value="KHJ68557.1"/>
    <property type="molecule type" value="Genomic_DNA"/>
</dbReference>
<reference evidence="1 2" key="1">
    <citation type="submission" date="2014-11" db="EMBL/GenBank/DDBJ databases">
        <title>Genome sequencing of Pantoea rodasii ND03.</title>
        <authorList>
            <person name="Muhamad Yunos N.Y."/>
            <person name="Chan K.-G."/>
        </authorList>
    </citation>
    <scope>NUCLEOTIDE SEQUENCE [LARGE SCALE GENOMIC DNA]</scope>
    <source>
        <strain evidence="1 2">ND03</strain>
    </source>
</reference>
<protein>
    <submittedName>
        <fullName evidence="1">Prephenate dehydrogenase</fullName>
    </submittedName>
</protein>
<dbReference type="InterPro" id="IPR010890">
    <property type="entry name" value="PriC"/>
</dbReference>
<evidence type="ECO:0000313" key="1">
    <source>
        <dbReference type="EMBL" id="KHJ68557.1"/>
    </source>
</evidence>
<dbReference type="RefSeq" id="WP_039330094.1">
    <property type="nucleotide sequence ID" value="NZ_JTJJ01000030.1"/>
</dbReference>
<dbReference type="Pfam" id="PF07445">
    <property type="entry name" value="PriC"/>
    <property type="match status" value="1"/>
</dbReference>
<dbReference type="InterPro" id="IPR038338">
    <property type="entry name" value="PriC_sf"/>
</dbReference>
<sequence>MPQPPAQQRLLTLVDQLRQQIAQQRDGACRQPRFDAQLFRCKGTRLADYLLELEQNVAQLFAVDTDVARRQWLAEKVLDQIAALQRECQSQQLRTSRERPRVDPRQQKREEYLGYETRLLAMIQQREQHLAKAETLSVQQQLIREVEVLHERLARCRSALHKLELSSSTR</sequence>
<comment type="caution">
    <text evidence="1">The sequence shown here is derived from an EMBL/GenBank/DDBJ whole genome shotgun (WGS) entry which is preliminary data.</text>
</comment>
<dbReference type="AlphaFoldDB" id="A0A0B1RBI5"/>
<dbReference type="Gene3D" id="1.20.1270.340">
    <property type="match status" value="1"/>
</dbReference>
<name>A0A0B1RBI5_9GAMM</name>
<organism evidence="1 2">
    <name type="scientific">Pantoea rodasii</name>
    <dbReference type="NCBI Taxonomy" id="1076549"/>
    <lineage>
        <taxon>Bacteria</taxon>
        <taxon>Pseudomonadati</taxon>
        <taxon>Pseudomonadota</taxon>
        <taxon>Gammaproteobacteria</taxon>
        <taxon>Enterobacterales</taxon>
        <taxon>Erwiniaceae</taxon>
        <taxon>Pantoea</taxon>
    </lineage>
</organism>